<dbReference type="Pfam" id="PF00144">
    <property type="entry name" value="Beta-lactamase"/>
    <property type="match status" value="1"/>
</dbReference>
<evidence type="ECO:0000256" key="1">
    <source>
        <dbReference type="ARBA" id="ARBA00022801"/>
    </source>
</evidence>
<dbReference type="Proteomes" id="UP000276770">
    <property type="component" value="Unassembled WGS sequence"/>
</dbReference>
<evidence type="ECO:0000313" key="3">
    <source>
        <dbReference type="EMBL" id="RLQ94779.1"/>
    </source>
</evidence>
<comment type="caution">
    <text evidence="3">The sequence shown here is derived from an EMBL/GenBank/DDBJ whole genome shotgun (WGS) entry which is preliminary data.</text>
</comment>
<proteinExistence type="predicted"/>
<sequence length="353" mass="39662">MKLIPERVEKLNAFIQQQIDEKQIPGAAVAILTKDQVLMENYYGLAHVDQKLPVQRDTIFDLASLTKVCATLPAILSLIESGNLDIHDRLSRYLPEFADQPITIKHLLTHTSGLPASLNFYRKNYTIEEAVSDIAELHKSIGPDEKVIYSDLNFILLGHLVKVITSMKLDAFTQKYVFDPLEMKDTYFNPPDHLQNRIAATEYRDHLQDYQWGTVHDENAKAFGGVSGHAGLFSTLGDLANYASCLLNNGTFKGKEIFSSATLQASYRNYTKGLELNRGLGWQLVDEDVSPVGAIFPQDSVGHTGFTGTSLWFNPEREFAVILLTNRVHFGRQTDIIRFRKIVHSLAAMSIAY</sequence>
<protein>
    <submittedName>
        <fullName evidence="3">Class A beta-lactamase-related serine hydrolase</fullName>
    </submittedName>
</protein>
<dbReference type="OrthoDB" id="9770183at2"/>
<dbReference type="PANTHER" id="PTHR43283:SF11">
    <property type="entry name" value="BETA-LACTAMASE-RELATED DOMAIN-CONTAINING PROTEIN"/>
    <property type="match status" value="1"/>
</dbReference>
<feature type="domain" description="Beta-lactamase-related" evidence="2">
    <location>
        <begin position="11"/>
        <end position="331"/>
    </location>
</feature>
<dbReference type="InterPro" id="IPR050789">
    <property type="entry name" value="Diverse_Enzym_Activities"/>
</dbReference>
<dbReference type="GO" id="GO:0016787">
    <property type="term" value="F:hydrolase activity"/>
    <property type="evidence" value="ECO:0007669"/>
    <property type="project" value="UniProtKB-KW"/>
</dbReference>
<dbReference type="AlphaFoldDB" id="A0A3L7JXD2"/>
<organism evidence="3 4">
    <name type="scientific">Falsibacillus albus</name>
    <dbReference type="NCBI Taxonomy" id="2478915"/>
    <lineage>
        <taxon>Bacteria</taxon>
        <taxon>Bacillati</taxon>
        <taxon>Bacillota</taxon>
        <taxon>Bacilli</taxon>
        <taxon>Bacillales</taxon>
        <taxon>Bacillaceae</taxon>
        <taxon>Falsibacillus</taxon>
    </lineage>
</organism>
<dbReference type="InterPro" id="IPR001466">
    <property type="entry name" value="Beta-lactam-related"/>
</dbReference>
<keyword evidence="1 3" id="KW-0378">Hydrolase</keyword>
<dbReference type="PANTHER" id="PTHR43283">
    <property type="entry name" value="BETA-LACTAMASE-RELATED"/>
    <property type="match status" value="1"/>
</dbReference>
<dbReference type="SUPFAM" id="SSF56601">
    <property type="entry name" value="beta-lactamase/transpeptidase-like"/>
    <property type="match status" value="1"/>
</dbReference>
<gene>
    <name evidence="3" type="ORF">D9X91_12350</name>
</gene>
<evidence type="ECO:0000259" key="2">
    <source>
        <dbReference type="Pfam" id="PF00144"/>
    </source>
</evidence>
<dbReference type="EMBL" id="RCVZ01000008">
    <property type="protein sequence ID" value="RLQ94779.1"/>
    <property type="molecule type" value="Genomic_DNA"/>
</dbReference>
<evidence type="ECO:0000313" key="4">
    <source>
        <dbReference type="Proteomes" id="UP000276770"/>
    </source>
</evidence>
<keyword evidence="4" id="KW-1185">Reference proteome</keyword>
<dbReference type="RefSeq" id="WP_121680942.1">
    <property type="nucleotide sequence ID" value="NZ_RCVZ01000008.1"/>
</dbReference>
<name>A0A3L7JXD2_9BACI</name>
<dbReference type="Gene3D" id="3.40.710.10">
    <property type="entry name" value="DD-peptidase/beta-lactamase superfamily"/>
    <property type="match status" value="1"/>
</dbReference>
<reference evidence="3 4" key="1">
    <citation type="submission" date="2018-10" db="EMBL/GenBank/DDBJ databases">
        <title>Falsibacillus sp. genome draft.</title>
        <authorList>
            <person name="Shi S."/>
        </authorList>
    </citation>
    <scope>NUCLEOTIDE SEQUENCE [LARGE SCALE GENOMIC DNA]</scope>
    <source>
        <strain evidence="3 4">GY 10110</strain>
    </source>
</reference>
<accession>A0A3L7JXD2</accession>
<dbReference type="InterPro" id="IPR012338">
    <property type="entry name" value="Beta-lactam/transpept-like"/>
</dbReference>